<dbReference type="SUPFAM" id="SSF49299">
    <property type="entry name" value="PKD domain"/>
    <property type="match status" value="2"/>
</dbReference>
<organism evidence="2 3">
    <name type="scientific">Autumnicola patrickiae</name>
    <dbReference type="NCBI Taxonomy" id="3075591"/>
    <lineage>
        <taxon>Bacteria</taxon>
        <taxon>Pseudomonadati</taxon>
        <taxon>Bacteroidota</taxon>
        <taxon>Flavobacteriia</taxon>
        <taxon>Flavobacteriales</taxon>
        <taxon>Flavobacteriaceae</taxon>
        <taxon>Autumnicola</taxon>
    </lineage>
</organism>
<dbReference type="PROSITE" id="PS50093">
    <property type="entry name" value="PKD"/>
    <property type="match status" value="1"/>
</dbReference>
<gene>
    <name evidence="2" type="ORF">RM549_04775</name>
</gene>
<evidence type="ECO:0000313" key="2">
    <source>
        <dbReference type="EMBL" id="MDT0689086.1"/>
    </source>
</evidence>
<sequence length="214" mass="23508">MKKHKILAYTLIVALVGLFSCQPEDPPLNDFSHIFIDWSPRTINVNDSVSILDGSRGVQERLWTLPGGGVVDIIGSDNDATSTERILHAKFLQPGEYDIRLQDQFNDPSVTLDSLITITVLEQVSAGFTSDAEIEDGNVIVQAGEVINFTSDSTGSPEFFEWSFEGGDPSTSTGDTTSVQYNQPGSWDVTLIAYRNFPRGADTIVVRDYLTVLE</sequence>
<reference evidence="2 3" key="1">
    <citation type="submission" date="2023-09" db="EMBL/GenBank/DDBJ databases">
        <authorList>
            <person name="Rey-Velasco X."/>
        </authorList>
    </citation>
    <scope>NUCLEOTIDE SEQUENCE [LARGE SCALE GENOMIC DNA]</scope>
    <source>
        <strain evidence="2 3">F188</strain>
    </source>
</reference>
<accession>A0ABU3DZD9</accession>
<evidence type="ECO:0000259" key="1">
    <source>
        <dbReference type="PROSITE" id="PS50093"/>
    </source>
</evidence>
<dbReference type="Gene3D" id="2.60.40.10">
    <property type="entry name" value="Immunoglobulins"/>
    <property type="match status" value="1"/>
</dbReference>
<dbReference type="EMBL" id="JAVRHM010000004">
    <property type="protein sequence ID" value="MDT0689086.1"/>
    <property type="molecule type" value="Genomic_DNA"/>
</dbReference>
<dbReference type="PROSITE" id="PS51257">
    <property type="entry name" value="PROKAR_LIPOPROTEIN"/>
    <property type="match status" value="1"/>
</dbReference>
<dbReference type="Proteomes" id="UP001261624">
    <property type="component" value="Unassembled WGS sequence"/>
</dbReference>
<evidence type="ECO:0000313" key="3">
    <source>
        <dbReference type="Proteomes" id="UP001261624"/>
    </source>
</evidence>
<dbReference type="CDD" id="cd00146">
    <property type="entry name" value="PKD"/>
    <property type="match status" value="1"/>
</dbReference>
<comment type="caution">
    <text evidence="2">The sequence shown here is derived from an EMBL/GenBank/DDBJ whole genome shotgun (WGS) entry which is preliminary data.</text>
</comment>
<keyword evidence="3" id="KW-1185">Reference proteome</keyword>
<dbReference type="InterPro" id="IPR000601">
    <property type="entry name" value="PKD_dom"/>
</dbReference>
<name>A0ABU3DZD9_9FLAO</name>
<dbReference type="Pfam" id="PF18911">
    <property type="entry name" value="PKD_4"/>
    <property type="match status" value="1"/>
</dbReference>
<dbReference type="InterPro" id="IPR035986">
    <property type="entry name" value="PKD_dom_sf"/>
</dbReference>
<feature type="domain" description="PKD" evidence="1">
    <location>
        <begin position="143"/>
        <end position="193"/>
    </location>
</feature>
<dbReference type="RefSeq" id="WP_311682297.1">
    <property type="nucleotide sequence ID" value="NZ_JAVRHM010000004.1"/>
</dbReference>
<dbReference type="InterPro" id="IPR013783">
    <property type="entry name" value="Ig-like_fold"/>
</dbReference>
<protein>
    <submittedName>
        <fullName evidence="2">PKD domain-containing protein</fullName>
    </submittedName>
</protein>
<proteinExistence type="predicted"/>